<feature type="transmembrane region" description="Helical" evidence="1">
    <location>
        <begin position="36"/>
        <end position="58"/>
    </location>
</feature>
<dbReference type="Proteomes" id="UP000293345">
    <property type="component" value="Unassembled WGS sequence"/>
</dbReference>
<reference evidence="2 3" key="1">
    <citation type="submission" date="2019-01" db="EMBL/GenBank/DDBJ databases">
        <title>Senegalimassilia sp. nov. KGMB04484 isolated human feces.</title>
        <authorList>
            <person name="Han K.-I."/>
            <person name="Kim J.-S."/>
            <person name="Lee K.C."/>
            <person name="Suh M.K."/>
            <person name="Eom M.K."/>
            <person name="Lee J.H."/>
            <person name="Park S.-H."/>
            <person name="Kang S.W."/>
            <person name="Park J.-E."/>
            <person name="Oh B.S."/>
            <person name="Yu S.Y."/>
            <person name="Choi S.-H."/>
            <person name="Lee D.H."/>
            <person name="Yoon H."/>
            <person name="Kim B.-Y."/>
            <person name="Lee J.H."/>
            <person name="Lee J.-S."/>
        </authorList>
    </citation>
    <scope>NUCLEOTIDE SEQUENCE [LARGE SCALE GENOMIC DNA]</scope>
    <source>
        <strain evidence="2 3">KGMB04484</strain>
    </source>
</reference>
<dbReference type="RefSeq" id="WP_129424751.1">
    <property type="nucleotide sequence ID" value="NZ_SDPW01000001.1"/>
</dbReference>
<evidence type="ECO:0000313" key="3">
    <source>
        <dbReference type="Proteomes" id="UP000293345"/>
    </source>
</evidence>
<dbReference type="AlphaFoldDB" id="A0A4Q2JZA5"/>
<comment type="caution">
    <text evidence="2">The sequence shown here is derived from an EMBL/GenBank/DDBJ whole genome shotgun (WGS) entry which is preliminary data.</text>
</comment>
<protein>
    <submittedName>
        <fullName evidence="2">Uncharacterized protein</fullName>
    </submittedName>
</protein>
<name>A0A4Q2JZA5_9ACTN</name>
<organism evidence="2 3">
    <name type="scientific">Senegalimassilia faecalis</name>
    <dbReference type="NCBI Taxonomy" id="2509433"/>
    <lineage>
        <taxon>Bacteria</taxon>
        <taxon>Bacillati</taxon>
        <taxon>Actinomycetota</taxon>
        <taxon>Coriobacteriia</taxon>
        <taxon>Coriobacteriales</taxon>
        <taxon>Coriobacteriaceae</taxon>
        <taxon>Senegalimassilia</taxon>
    </lineage>
</organism>
<evidence type="ECO:0000313" key="2">
    <source>
        <dbReference type="EMBL" id="RXZ54409.1"/>
    </source>
</evidence>
<dbReference type="EMBL" id="SDPW01000001">
    <property type="protein sequence ID" value="RXZ54409.1"/>
    <property type="molecule type" value="Genomic_DNA"/>
</dbReference>
<proteinExistence type="predicted"/>
<keyword evidence="1" id="KW-0472">Membrane</keyword>
<keyword evidence="1" id="KW-0812">Transmembrane</keyword>
<dbReference type="OrthoDB" id="3197177at2"/>
<accession>A0A4Q2JZA5</accession>
<keyword evidence="1" id="KW-1133">Transmembrane helix</keyword>
<gene>
    <name evidence="2" type="ORF">ET524_07920</name>
</gene>
<sequence>MGKQLHEPVAIASSDARTARKSSSILRDVFSSRRRMLIAAAWLLLLLAAFSAATFAWFSSSRYTNVTPAAHTVSDSGYDLLIGASQGGPFDTECALSQTDKTLYPISTADLTSFWRGTFQNANGITTEYANCTANVDDYALTGTFYLKGSSAPLAVYLYQSQMNVTSDPQLLAALRVGFIIEGSSGSQTYIFSCDDLGSTAGATSRRTTAQDGVVVSGAGSWNYVADPSLSIGGYTMDGTGDAPVARAGAQPLYTLAADEVVRVTYFVYMEGCDDNCSNEAQSRDISLQFAFAATRA</sequence>
<keyword evidence="3" id="KW-1185">Reference proteome</keyword>
<evidence type="ECO:0000256" key="1">
    <source>
        <dbReference type="SAM" id="Phobius"/>
    </source>
</evidence>